<dbReference type="Gene3D" id="1.25.40.120">
    <property type="entry name" value="Protein prenylyltransferase"/>
    <property type="match status" value="1"/>
</dbReference>
<organism evidence="8 9">
    <name type="scientific">Chrysophaeum taylorii</name>
    <dbReference type="NCBI Taxonomy" id="2483200"/>
    <lineage>
        <taxon>Eukaryota</taxon>
        <taxon>Sar</taxon>
        <taxon>Stramenopiles</taxon>
        <taxon>Ochrophyta</taxon>
        <taxon>Pelagophyceae</taxon>
        <taxon>Pelagomonadales</taxon>
        <taxon>Pelagomonadaceae</taxon>
        <taxon>Chrysophaeum</taxon>
    </lineage>
</organism>
<evidence type="ECO:0000256" key="6">
    <source>
        <dbReference type="RuleBase" id="RU367120"/>
    </source>
</evidence>
<accession>A0AAD7UPQ5</accession>
<dbReference type="Pfam" id="PF01239">
    <property type="entry name" value="PPTA"/>
    <property type="match status" value="4"/>
</dbReference>
<keyword evidence="4" id="KW-0677">Repeat</keyword>
<feature type="region of interest" description="Disordered" evidence="7">
    <location>
        <begin position="1"/>
        <end position="21"/>
    </location>
</feature>
<evidence type="ECO:0000256" key="4">
    <source>
        <dbReference type="ARBA" id="ARBA00022737"/>
    </source>
</evidence>
<proteinExistence type="inferred from homology"/>
<keyword evidence="9" id="KW-1185">Reference proteome</keyword>
<protein>
    <recommendedName>
        <fullName evidence="6">Geranylgeranyl transferase type-2 subunit alpha</fullName>
        <ecNumber evidence="6">2.5.1.60</ecNumber>
    </recommendedName>
    <alternativeName>
        <fullName evidence="6">Geranylgeranyl transferase type II subunit alpha</fullName>
    </alternativeName>
</protein>
<comment type="function">
    <text evidence="6">Catalyzes the transfer of a geranyl-geranyl moiety from geranyl-geranyl pyrophosphate to cysteines occuring in specific C-terminal amino acid sequences.</text>
</comment>
<dbReference type="PANTHER" id="PTHR11129:SF2">
    <property type="entry name" value="GERANYLGERANYL TRANSFERASE TYPE-2 SUBUNIT ALPHA"/>
    <property type="match status" value="1"/>
</dbReference>
<evidence type="ECO:0000256" key="7">
    <source>
        <dbReference type="SAM" id="MobiDB-lite"/>
    </source>
</evidence>
<dbReference type="SUPFAM" id="SSF48439">
    <property type="entry name" value="Protein prenylyltransferase"/>
    <property type="match status" value="1"/>
</dbReference>
<evidence type="ECO:0000256" key="1">
    <source>
        <dbReference type="ARBA" id="ARBA00006734"/>
    </source>
</evidence>
<reference evidence="8" key="1">
    <citation type="submission" date="2023-01" db="EMBL/GenBank/DDBJ databases">
        <title>Metagenome sequencing of chrysophaentin producing Chrysophaeum taylorii.</title>
        <authorList>
            <person name="Davison J."/>
            <person name="Bewley C."/>
        </authorList>
    </citation>
    <scope>NUCLEOTIDE SEQUENCE</scope>
    <source>
        <strain evidence="8">NIES-1699</strain>
    </source>
</reference>
<dbReference type="GO" id="GO:0097354">
    <property type="term" value="P:prenylation"/>
    <property type="evidence" value="ECO:0007669"/>
    <property type="project" value="UniProtKB-UniRule"/>
</dbReference>
<dbReference type="EC" id="2.5.1.60" evidence="6"/>
<evidence type="ECO:0000256" key="3">
    <source>
        <dbReference type="ARBA" id="ARBA00022679"/>
    </source>
</evidence>
<keyword evidence="2 6" id="KW-0637">Prenyltransferase</keyword>
<evidence type="ECO:0000256" key="5">
    <source>
        <dbReference type="ARBA" id="ARBA00047658"/>
    </source>
</evidence>
<evidence type="ECO:0000313" key="9">
    <source>
        <dbReference type="Proteomes" id="UP001230188"/>
    </source>
</evidence>
<dbReference type="PROSITE" id="PS51147">
    <property type="entry name" value="PFTA"/>
    <property type="match status" value="3"/>
</dbReference>
<dbReference type="GO" id="GO:0005968">
    <property type="term" value="C:Rab-protein geranylgeranyltransferase complex"/>
    <property type="evidence" value="ECO:0007669"/>
    <property type="project" value="TreeGrafter"/>
</dbReference>
<comment type="catalytic activity">
    <reaction evidence="5 6">
        <text>geranylgeranyl diphosphate + L-cysteinyl-[protein] = S-geranylgeranyl-L-cysteinyl-[protein] + diphosphate</text>
        <dbReference type="Rhea" id="RHEA:21240"/>
        <dbReference type="Rhea" id="RHEA-COMP:10131"/>
        <dbReference type="Rhea" id="RHEA-COMP:11537"/>
        <dbReference type="ChEBI" id="CHEBI:29950"/>
        <dbReference type="ChEBI" id="CHEBI:33019"/>
        <dbReference type="ChEBI" id="CHEBI:57533"/>
        <dbReference type="ChEBI" id="CHEBI:86021"/>
        <dbReference type="EC" id="2.5.1.60"/>
    </reaction>
</comment>
<keyword evidence="3 6" id="KW-0808">Transferase</keyword>
<gene>
    <name evidence="8" type="ORF">CTAYLR_001181</name>
</gene>
<comment type="caution">
    <text evidence="8">The sequence shown here is derived from an EMBL/GenBank/DDBJ whole genome shotgun (WGS) entry which is preliminary data.</text>
</comment>
<dbReference type="GO" id="GO:0004663">
    <property type="term" value="F:Rab geranylgeranyltransferase activity"/>
    <property type="evidence" value="ECO:0007669"/>
    <property type="project" value="UniProtKB-UniRule"/>
</dbReference>
<dbReference type="EMBL" id="JAQMWT010000009">
    <property type="protein sequence ID" value="KAJ8614242.1"/>
    <property type="molecule type" value="Genomic_DNA"/>
</dbReference>
<sequence>MHGRKKVKASAQEVESSRRKARNYRTVNEHVLKLRAAGDTSPATLEVLKKVLLANSDSYTLWNYRRELEANEELELTAACLRKNPKSYPTWFHREWAVRRMGAEVARKELSLCAELLNVDERNFHCWNYRRVMSELVGEDAADFAREKLESNFSNYSAFHELAASLPQKLDADRARQELDLVAQAIFTDPDDQSAWWYAECILSRTDDGAVLRAQADALRDLRELEPKAKWPAIALLRVLARLSDRWTPEMIELHALLIDMDPAHARMYGAVPINNNNYN</sequence>
<dbReference type="InterPro" id="IPR002088">
    <property type="entry name" value="Prenyl_trans_a"/>
</dbReference>
<dbReference type="PANTHER" id="PTHR11129">
    <property type="entry name" value="PROTEIN FARNESYLTRANSFERASE ALPHA SUBUNIT/RAB GERANYLGERANYL TRANSFERASE ALPHA SUBUNIT"/>
    <property type="match status" value="1"/>
</dbReference>
<dbReference type="AlphaFoldDB" id="A0AAD7UPQ5"/>
<dbReference type="Proteomes" id="UP001230188">
    <property type="component" value="Unassembled WGS sequence"/>
</dbReference>
<comment type="similarity">
    <text evidence="1 6">Belongs to the protein prenyltransferase subunit alpha family.</text>
</comment>
<evidence type="ECO:0000313" key="8">
    <source>
        <dbReference type="EMBL" id="KAJ8614242.1"/>
    </source>
</evidence>
<evidence type="ECO:0000256" key="2">
    <source>
        <dbReference type="ARBA" id="ARBA00022602"/>
    </source>
</evidence>
<name>A0AAD7UPQ5_9STRA</name>